<proteinExistence type="predicted"/>
<dbReference type="AlphaFoldDB" id="A0AAN9BZK8"/>
<feature type="transmembrane region" description="Helical" evidence="6">
    <location>
        <begin position="18"/>
        <end position="39"/>
    </location>
</feature>
<comment type="caution">
    <text evidence="8">The sequence shown here is derived from an EMBL/GenBank/DDBJ whole genome shotgun (WGS) entry which is preliminary data.</text>
</comment>
<gene>
    <name evidence="8" type="ORF">V1264_011745</name>
</gene>
<name>A0AAN9BZK8_9CAEN</name>
<dbReference type="PANTHER" id="PTHR24365:SF541">
    <property type="entry name" value="PROTEIN TOLL-RELATED"/>
    <property type="match status" value="1"/>
</dbReference>
<evidence type="ECO:0000313" key="8">
    <source>
        <dbReference type="EMBL" id="KAK7112270.1"/>
    </source>
</evidence>
<dbReference type="InterPro" id="IPR035897">
    <property type="entry name" value="Toll_tir_struct_dom_sf"/>
</dbReference>
<dbReference type="EMBL" id="JBAMIC010000002">
    <property type="protein sequence ID" value="KAK7112270.1"/>
    <property type="molecule type" value="Genomic_DNA"/>
</dbReference>
<protein>
    <recommendedName>
        <fullName evidence="7">TIR domain-containing protein</fullName>
    </recommendedName>
</protein>
<dbReference type="PANTHER" id="PTHR24365">
    <property type="entry name" value="TOLL-LIKE RECEPTOR"/>
    <property type="match status" value="1"/>
</dbReference>
<evidence type="ECO:0000256" key="4">
    <source>
        <dbReference type="ARBA" id="ARBA00022989"/>
    </source>
</evidence>
<evidence type="ECO:0000256" key="1">
    <source>
        <dbReference type="ARBA" id="ARBA00004370"/>
    </source>
</evidence>
<evidence type="ECO:0000313" key="9">
    <source>
        <dbReference type="Proteomes" id="UP001374579"/>
    </source>
</evidence>
<dbReference type="Gene3D" id="3.40.50.10140">
    <property type="entry name" value="Toll/interleukin-1 receptor homology (TIR) domain"/>
    <property type="match status" value="1"/>
</dbReference>
<feature type="domain" description="TIR" evidence="7">
    <location>
        <begin position="69"/>
        <end position="207"/>
    </location>
</feature>
<keyword evidence="3" id="KW-0732">Signal</keyword>
<keyword evidence="4 6" id="KW-1133">Transmembrane helix</keyword>
<dbReference type="SUPFAM" id="SSF52200">
    <property type="entry name" value="Toll/Interleukin receptor TIR domain"/>
    <property type="match status" value="1"/>
</dbReference>
<keyword evidence="9" id="KW-1185">Reference proteome</keyword>
<evidence type="ECO:0000259" key="7">
    <source>
        <dbReference type="PROSITE" id="PS50104"/>
    </source>
</evidence>
<comment type="subcellular location">
    <subcellularLocation>
        <location evidence="1">Membrane</location>
    </subcellularLocation>
</comment>
<keyword evidence="5 6" id="KW-0472">Membrane</keyword>
<dbReference type="GO" id="GO:0038023">
    <property type="term" value="F:signaling receptor activity"/>
    <property type="evidence" value="ECO:0007669"/>
    <property type="project" value="TreeGrafter"/>
</dbReference>
<dbReference type="GO" id="GO:0007165">
    <property type="term" value="P:signal transduction"/>
    <property type="evidence" value="ECO:0007669"/>
    <property type="project" value="InterPro"/>
</dbReference>
<reference evidence="8 9" key="1">
    <citation type="submission" date="2024-02" db="EMBL/GenBank/DDBJ databases">
        <title>Chromosome-scale genome assembly of the rough periwinkle Littorina saxatilis.</title>
        <authorList>
            <person name="De Jode A."/>
            <person name="Faria R."/>
            <person name="Formenti G."/>
            <person name="Sims Y."/>
            <person name="Smith T.P."/>
            <person name="Tracey A."/>
            <person name="Wood J.M.D."/>
            <person name="Zagrodzka Z.B."/>
            <person name="Johannesson K."/>
            <person name="Butlin R.K."/>
            <person name="Leder E.H."/>
        </authorList>
    </citation>
    <scope>NUCLEOTIDE SEQUENCE [LARGE SCALE GENOMIC DNA]</scope>
    <source>
        <strain evidence="8">Snail1</strain>
        <tissue evidence="8">Muscle</tissue>
    </source>
</reference>
<dbReference type="Pfam" id="PF13676">
    <property type="entry name" value="TIR_2"/>
    <property type="match status" value="1"/>
</dbReference>
<accession>A0AAN9BZK8</accession>
<organism evidence="8 9">
    <name type="scientific">Littorina saxatilis</name>
    <dbReference type="NCBI Taxonomy" id="31220"/>
    <lineage>
        <taxon>Eukaryota</taxon>
        <taxon>Metazoa</taxon>
        <taxon>Spiralia</taxon>
        <taxon>Lophotrochozoa</taxon>
        <taxon>Mollusca</taxon>
        <taxon>Gastropoda</taxon>
        <taxon>Caenogastropoda</taxon>
        <taxon>Littorinimorpha</taxon>
        <taxon>Littorinoidea</taxon>
        <taxon>Littorinidae</taxon>
        <taxon>Littorina</taxon>
    </lineage>
</organism>
<evidence type="ECO:0000256" key="3">
    <source>
        <dbReference type="ARBA" id="ARBA00022729"/>
    </source>
</evidence>
<dbReference type="InterPro" id="IPR000157">
    <property type="entry name" value="TIR_dom"/>
</dbReference>
<dbReference type="GO" id="GO:0005886">
    <property type="term" value="C:plasma membrane"/>
    <property type="evidence" value="ECO:0007669"/>
    <property type="project" value="TreeGrafter"/>
</dbReference>
<dbReference type="PRINTS" id="PR01537">
    <property type="entry name" value="INTRLKN1R1F"/>
</dbReference>
<evidence type="ECO:0000256" key="5">
    <source>
        <dbReference type="ARBA" id="ARBA00023136"/>
    </source>
</evidence>
<dbReference type="SMART" id="SM00255">
    <property type="entry name" value="TIR"/>
    <property type="match status" value="1"/>
</dbReference>
<dbReference type="PROSITE" id="PS50104">
    <property type="entry name" value="TIR"/>
    <property type="match status" value="1"/>
</dbReference>
<sequence length="214" mass="25007">MFLLSAQACLLSRTTSNLITSVICILLFFFFIFTVVFGYRWHIRLVFYEICRARSARRDRERRRRQIHYEFDVFVSYAEEDLPWVQRELLPALEARWGLRLCIHQRDFVPGKHIVDNIADCVDASDRILMVLSPHFAISPWCQFELRYCQGIAMDRDDVMVLVTLQDPGSFDVTGSMMAILRTTTYIQWGEGGDVTDSFWGRLRLALDDIIPNP</sequence>
<dbReference type="Proteomes" id="UP001374579">
    <property type="component" value="Unassembled WGS sequence"/>
</dbReference>
<keyword evidence="2 6" id="KW-0812">Transmembrane</keyword>
<evidence type="ECO:0000256" key="6">
    <source>
        <dbReference type="SAM" id="Phobius"/>
    </source>
</evidence>
<evidence type="ECO:0000256" key="2">
    <source>
        <dbReference type="ARBA" id="ARBA00022692"/>
    </source>
</evidence>